<organism evidence="1 2">
    <name type="scientific">Brachionus plicatilis</name>
    <name type="common">Marine rotifer</name>
    <name type="synonym">Brachionus muelleri</name>
    <dbReference type="NCBI Taxonomy" id="10195"/>
    <lineage>
        <taxon>Eukaryota</taxon>
        <taxon>Metazoa</taxon>
        <taxon>Spiralia</taxon>
        <taxon>Gnathifera</taxon>
        <taxon>Rotifera</taxon>
        <taxon>Eurotatoria</taxon>
        <taxon>Monogononta</taxon>
        <taxon>Pseudotrocha</taxon>
        <taxon>Ploima</taxon>
        <taxon>Brachionidae</taxon>
        <taxon>Brachionus</taxon>
    </lineage>
</organism>
<dbReference type="AlphaFoldDB" id="A0A3M7RGP0"/>
<evidence type="ECO:0000313" key="2">
    <source>
        <dbReference type="Proteomes" id="UP000276133"/>
    </source>
</evidence>
<evidence type="ECO:0000313" key="1">
    <source>
        <dbReference type="EMBL" id="RNA22753.1"/>
    </source>
</evidence>
<name>A0A3M7RGP0_BRAPC</name>
<dbReference type="Proteomes" id="UP000276133">
    <property type="component" value="Unassembled WGS sequence"/>
</dbReference>
<gene>
    <name evidence="1" type="ORF">BpHYR1_036248</name>
</gene>
<protein>
    <submittedName>
        <fullName evidence="1">Uncharacterized protein</fullName>
    </submittedName>
</protein>
<comment type="caution">
    <text evidence="1">The sequence shown here is derived from an EMBL/GenBank/DDBJ whole genome shotgun (WGS) entry which is preliminary data.</text>
</comment>
<keyword evidence="2" id="KW-1185">Reference proteome</keyword>
<proteinExistence type="predicted"/>
<accession>A0A3M7RGP0</accession>
<dbReference type="EMBL" id="REGN01003407">
    <property type="protein sequence ID" value="RNA22753.1"/>
    <property type="molecule type" value="Genomic_DNA"/>
</dbReference>
<sequence length="42" mass="4807">MNKKVVQIERLPAQFKYSSLPTVHRSGHKAILDLARTDKTNN</sequence>
<reference evidence="1 2" key="1">
    <citation type="journal article" date="2018" name="Sci. Rep.">
        <title>Genomic signatures of local adaptation to the degree of environmental predictability in rotifers.</title>
        <authorList>
            <person name="Franch-Gras L."/>
            <person name="Hahn C."/>
            <person name="Garcia-Roger E.M."/>
            <person name="Carmona M.J."/>
            <person name="Serra M."/>
            <person name="Gomez A."/>
        </authorList>
    </citation>
    <scope>NUCLEOTIDE SEQUENCE [LARGE SCALE GENOMIC DNA]</scope>
    <source>
        <strain evidence="1">HYR1</strain>
    </source>
</reference>